<evidence type="ECO:0000313" key="1">
    <source>
        <dbReference type="EMBL" id="WTY34955.1"/>
    </source>
</evidence>
<keyword evidence="2" id="KW-1185">Reference proteome</keyword>
<accession>A0ABZ1N4X0</accession>
<organism evidence="1 2">
    <name type="scientific">Nocardia salmonicida</name>
    <dbReference type="NCBI Taxonomy" id="53431"/>
    <lineage>
        <taxon>Bacteria</taxon>
        <taxon>Bacillati</taxon>
        <taxon>Actinomycetota</taxon>
        <taxon>Actinomycetes</taxon>
        <taxon>Mycobacteriales</taxon>
        <taxon>Nocardiaceae</taxon>
        <taxon>Nocardia</taxon>
    </lineage>
</organism>
<reference evidence="1 2" key="1">
    <citation type="submission" date="2022-10" db="EMBL/GenBank/DDBJ databases">
        <title>The complete genomes of actinobacterial strains from the NBC collection.</title>
        <authorList>
            <person name="Joergensen T.S."/>
            <person name="Alvarez Arevalo M."/>
            <person name="Sterndorff E.B."/>
            <person name="Faurdal D."/>
            <person name="Vuksanovic O."/>
            <person name="Mourched A.-S."/>
            <person name="Charusanti P."/>
            <person name="Shaw S."/>
            <person name="Blin K."/>
            <person name="Weber T."/>
        </authorList>
    </citation>
    <scope>NUCLEOTIDE SEQUENCE [LARGE SCALE GENOMIC DNA]</scope>
    <source>
        <strain evidence="1 2">NBC_01413</strain>
    </source>
</reference>
<gene>
    <name evidence="1" type="ORF">OG308_27160</name>
</gene>
<proteinExistence type="predicted"/>
<evidence type="ECO:0000313" key="2">
    <source>
        <dbReference type="Proteomes" id="UP001621418"/>
    </source>
</evidence>
<dbReference type="RefSeq" id="WP_405147305.1">
    <property type="nucleotide sequence ID" value="NZ_CP109527.1"/>
</dbReference>
<dbReference type="EMBL" id="CP109527">
    <property type="protein sequence ID" value="WTY34955.1"/>
    <property type="molecule type" value="Genomic_DNA"/>
</dbReference>
<sequence>MTEEPGRFRVEVVGEDGEEVGEFVVRDRSVECRAAVDHLLPGIDAVESGEQCPVVAGAHSTRVGSNSVPLRDRNIRRAASTPPTLSWTSASW</sequence>
<dbReference type="Proteomes" id="UP001621418">
    <property type="component" value="Chromosome"/>
</dbReference>
<name>A0ABZ1N4X0_9NOCA</name>
<protein>
    <submittedName>
        <fullName evidence="1">Uncharacterized protein</fullName>
    </submittedName>
</protein>